<sequence>MPARRPTTISEVLDKEGRLRSMTRRHHNERELSLPLCIRLPPPLPGSMPPDPPPEFHNAVCTGEPSLLRPSFTNKDMRPFIFKYCKDIEAHVCAFNNKYRRGARPLECQGNLLLCHYRAPVVTFSRISLNAFGLSFQFENTST</sequence>
<evidence type="ECO:0000313" key="1">
    <source>
        <dbReference type="EMBL" id="GIY40930.1"/>
    </source>
</evidence>
<dbReference type="EMBL" id="BPLR01010677">
    <property type="protein sequence ID" value="GIY40930.1"/>
    <property type="molecule type" value="Genomic_DNA"/>
</dbReference>
<evidence type="ECO:0000313" key="2">
    <source>
        <dbReference type="Proteomes" id="UP001054945"/>
    </source>
</evidence>
<protein>
    <submittedName>
        <fullName evidence="1">Uncharacterized protein</fullName>
    </submittedName>
</protein>
<organism evidence="1 2">
    <name type="scientific">Caerostris extrusa</name>
    <name type="common">Bark spider</name>
    <name type="synonym">Caerostris bankana</name>
    <dbReference type="NCBI Taxonomy" id="172846"/>
    <lineage>
        <taxon>Eukaryota</taxon>
        <taxon>Metazoa</taxon>
        <taxon>Ecdysozoa</taxon>
        <taxon>Arthropoda</taxon>
        <taxon>Chelicerata</taxon>
        <taxon>Arachnida</taxon>
        <taxon>Araneae</taxon>
        <taxon>Araneomorphae</taxon>
        <taxon>Entelegynae</taxon>
        <taxon>Araneoidea</taxon>
        <taxon>Araneidae</taxon>
        <taxon>Caerostris</taxon>
    </lineage>
</organism>
<dbReference type="Proteomes" id="UP001054945">
    <property type="component" value="Unassembled WGS sequence"/>
</dbReference>
<accession>A0AAV4T492</accession>
<keyword evidence="2" id="KW-1185">Reference proteome</keyword>
<comment type="caution">
    <text evidence="1">The sequence shown here is derived from an EMBL/GenBank/DDBJ whole genome shotgun (WGS) entry which is preliminary data.</text>
</comment>
<proteinExistence type="predicted"/>
<dbReference type="AlphaFoldDB" id="A0AAV4T492"/>
<reference evidence="1 2" key="1">
    <citation type="submission" date="2021-06" db="EMBL/GenBank/DDBJ databases">
        <title>Caerostris extrusa draft genome.</title>
        <authorList>
            <person name="Kono N."/>
            <person name="Arakawa K."/>
        </authorList>
    </citation>
    <scope>NUCLEOTIDE SEQUENCE [LARGE SCALE GENOMIC DNA]</scope>
</reference>
<gene>
    <name evidence="1" type="ORF">CEXT_651101</name>
</gene>
<name>A0AAV4T492_CAEEX</name>